<feature type="transmembrane region" description="Helical" evidence="6">
    <location>
        <begin position="293"/>
        <end position="314"/>
    </location>
</feature>
<dbReference type="Gene3D" id="1.20.1740.10">
    <property type="entry name" value="Amino acid/polyamine transporter I"/>
    <property type="match status" value="1"/>
</dbReference>
<evidence type="ECO:0000256" key="5">
    <source>
        <dbReference type="ARBA" id="ARBA00023136"/>
    </source>
</evidence>
<feature type="transmembrane region" description="Helical" evidence="6">
    <location>
        <begin position="95"/>
        <end position="117"/>
    </location>
</feature>
<feature type="transmembrane region" description="Helical" evidence="6">
    <location>
        <begin position="441"/>
        <end position="466"/>
    </location>
</feature>
<proteinExistence type="predicted"/>
<gene>
    <name evidence="7" type="ORF">LJ757_17895</name>
</gene>
<keyword evidence="4 6" id="KW-1133">Transmembrane helix</keyword>
<comment type="subcellular location">
    <subcellularLocation>
        <location evidence="1">Cell membrane</location>
        <topology evidence="1">Multi-pass membrane protein</topology>
    </subcellularLocation>
</comment>
<feature type="transmembrane region" description="Helical" evidence="6">
    <location>
        <begin position="199"/>
        <end position="220"/>
    </location>
</feature>
<evidence type="ECO:0000256" key="2">
    <source>
        <dbReference type="ARBA" id="ARBA00022475"/>
    </source>
</evidence>
<dbReference type="Pfam" id="PF13520">
    <property type="entry name" value="AA_permease_2"/>
    <property type="match status" value="1"/>
</dbReference>
<dbReference type="GO" id="GO:0022857">
    <property type="term" value="F:transmembrane transporter activity"/>
    <property type="evidence" value="ECO:0007669"/>
    <property type="project" value="InterPro"/>
</dbReference>
<evidence type="ECO:0000256" key="6">
    <source>
        <dbReference type="SAM" id="Phobius"/>
    </source>
</evidence>
<protein>
    <submittedName>
        <fullName evidence="7">APC family permease</fullName>
    </submittedName>
</protein>
<evidence type="ECO:0000313" key="8">
    <source>
        <dbReference type="Proteomes" id="UP001139158"/>
    </source>
</evidence>
<dbReference type="EMBL" id="JAJFZV010000020">
    <property type="protein sequence ID" value="MCC3299670.1"/>
    <property type="molecule type" value="Genomic_DNA"/>
</dbReference>
<dbReference type="RefSeq" id="WP_227897656.1">
    <property type="nucleotide sequence ID" value="NZ_CP099467.1"/>
</dbReference>
<feature type="transmembrane region" description="Helical" evidence="6">
    <location>
        <begin position="342"/>
        <end position="360"/>
    </location>
</feature>
<organism evidence="7 8">
    <name type="scientific">Arthrobacter caoxuetaonis</name>
    <dbReference type="NCBI Taxonomy" id="2886935"/>
    <lineage>
        <taxon>Bacteria</taxon>
        <taxon>Bacillati</taxon>
        <taxon>Actinomycetota</taxon>
        <taxon>Actinomycetes</taxon>
        <taxon>Micrococcales</taxon>
        <taxon>Micrococcaceae</taxon>
        <taxon>Arthrobacter</taxon>
    </lineage>
</organism>
<feature type="transmembrane region" description="Helical" evidence="6">
    <location>
        <begin position="159"/>
        <end position="179"/>
    </location>
</feature>
<dbReference type="InterPro" id="IPR050367">
    <property type="entry name" value="APC_superfamily"/>
</dbReference>
<dbReference type="PANTHER" id="PTHR42770">
    <property type="entry name" value="AMINO ACID TRANSPORTER-RELATED"/>
    <property type="match status" value="1"/>
</dbReference>
<accession>A0A9X1MI88</accession>
<keyword evidence="8" id="KW-1185">Reference proteome</keyword>
<feature type="transmembrane region" description="Helical" evidence="6">
    <location>
        <begin position="241"/>
        <end position="265"/>
    </location>
</feature>
<dbReference type="GO" id="GO:0005886">
    <property type="term" value="C:plasma membrane"/>
    <property type="evidence" value="ECO:0007669"/>
    <property type="project" value="UniProtKB-SubCell"/>
</dbReference>
<evidence type="ECO:0000256" key="4">
    <source>
        <dbReference type="ARBA" id="ARBA00022989"/>
    </source>
</evidence>
<feature type="transmembrane region" description="Helical" evidence="6">
    <location>
        <begin position="372"/>
        <end position="395"/>
    </location>
</feature>
<keyword evidence="2" id="KW-1003">Cell membrane</keyword>
<dbReference type="InterPro" id="IPR002293">
    <property type="entry name" value="AA/rel_permease1"/>
</dbReference>
<dbReference type="Proteomes" id="UP001139158">
    <property type="component" value="Unassembled WGS sequence"/>
</dbReference>
<feature type="transmembrane region" description="Helical" evidence="6">
    <location>
        <begin position="42"/>
        <end position="64"/>
    </location>
</feature>
<evidence type="ECO:0000313" key="7">
    <source>
        <dbReference type="EMBL" id="MCC3299670.1"/>
    </source>
</evidence>
<name>A0A9X1MI88_9MICC</name>
<feature type="transmembrane region" description="Helical" evidence="6">
    <location>
        <begin position="407"/>
        <end position="429"/>
    </location>
</feature>
<dbReference type="AlphaFoldDB" id="A0A9X1MI88"/>
<evidence type="ECO:0000256" key="3">
    <source>
        <dbReference type="ARBA" id="ARBA00022692"/>
    </source>
</evidence>
<sequence length="494" mass="51727">MSSAKGLKSAGLGLWGSFAIGLSSTAPAYSLAATLGLMVAAVGAQAPAALVLAFIPMLFTAVAYNELNKEDPDCGTTFTWASKAFGSRTGWMGGWALALSGVVVLANLAAIAGEYLWKLISPDLAESPVLVTATGVGFIALMTWLNIRGITLGDRMQKILLVIQYAALALFVIMAAVRIRTGSAYDFTPVDVEWFNPLAAGSLTAMTYAVLLALFIYWGWDTCLALNEETRNPGKTPGRAALLSSAALLVTYVGVSVLVMVYAGIGEDGLGLGNEAHADDVLYAVSEDVMGPWAWIIIVAVLVSAVSSTQTTILPTARGTLAMAVHGALPARFGAVHPKHQTPVFATVLMGAVSSAYYFGMSLLSENFLEDSIASLGLFIAFYYGLTAYACVWHFRATLTASLRNFVMRGLLPLAGAVSMTAALIISAADMIRPGYGSTVMGGVGGAFVIGAGSMLLGGVLMCLWYRSPAAAARQAVEPSPQVREIPSDQGEYL</sequence>
<feature type="transmembrane region" description="Helical" evidence="6">
    <location>
        <begin position="129"/>
        <end position="147"/>
    </location>
</feature>
<keyword evidence="5 6" id="KW-0472">Membrane</keyword>
<evidence type="ECO:0000256" key="1">
    <source>
        <dbReference type="ARBA" id="ARBA00004651"/>
    </source>
</evidence>
<dbReference type="PIRSF" id="PIRSF006060">
    <property type="entry name" value="AA_transporter"/>
    <property type="match status" value="1"/>
</dbReference>
<dbReference type="PANTHER" id="PTHR42770:SF16">
    <property type="entry name" value="AMINO ACID PERMEASE"/>
    <property type="match status" value="1"/>
</dbReference>
<reference evidence="7" key="1">
    <citation type="submission" date="2021-10" db="EMBL/GenBank/DDBJ databases">
        <title>Novel species in genus Arthrobacter.</title>
        <authorList>
            <person name="Liu Y."/>
        </authorList>
    </citation>
    <scope>NUCLEOTIDE SEQUENCE</scope>
    <source>
        <strain evidence="7">Zg-Y453</strain>
    </source>
</reference>
<comment type="caution">
    <text evidence="7">The sequence shown here is derived from an EMBL/GenBank/DDBJ whole genome shotgun (WGS) entry which is preliminary data.</text>
</comment>
<keyword evidence="3 6" id="KW-0812">Transmembrane</keyword>